<dbReference type="AlphaFoldDB" id="A0A1Y6BZ76"/>
<dbReference type="OrthoDB" id="8771774at2"/>
<accession>A0A1Y6BZ76</accession>
<dbReference type="EMBL" id="FWZT01000011">
    <property type="protein sequence ID" value="SMF36973.1"/>
    <property type="molecule type" value="Genomic_DNA"/>
</dbReference>
<evidence type="ECO:0000313" key="1">
    <source>
        <dbReference type="EMBL" id="SMF36973.1"/>
    </source>
</evidence>
<dbReference type="Proteomes" id="UP000192907">
    <property type="component" value="Unassembled WGS sequence"/>
</dbReference>
<evidence type="ECO:0000313" key="2">
    <source>
        <dbReference type="Proteomes" id="UP000192907"/>
    </source>
</evidence>
<proteinExistence type="predicted"/>
<name>A0A1Y6BZ76_9BACT</name>
<keyword evidence="2" id="KW-1185">Reference proteome</keyword>
<gene>
    <name evidence="1" type="ORF">SAMN06296036_11170</name>
</gene>
<organism evidence="1 2">
    <name type="scientific">Pseudobacteriovorax antillogorgiicola</name>
    <dbReference type="NCBI Taxonomy" id="1513793"/>
    <lineage>
        <taxon>Bacteria</taxon>
        <taxon>Pseudomonadati</taxon>
        <taxon>Bdellovibrionota</taxon>
        <taxon>Oligoflexia</taxon>
        <taxon>Oligoflexales</taxon>
        <taxon>Pseudobacteriovoracaceae</taxon>
        <taxon>Pseudobacteriovorax</taxon>
    </lineage>
</organism>
<dbReference type="RefSeq" id="WP_132320153.1">
    <property type="nucleotide sequence ID" value="NZ_FWZT01000011.1"/>
</dbReference>
<dbReference type="SUPFAM" id="SSF53850">
    <property type="entry name" value="Periplasmic binding protein-like II"/>
    <property type="match status" value="1"/>
</dbReference>
<dbReference type="STRING" id="1513793.SAMN06296036_11170"/>
<dbReference type="Gene3D" id="3.40.190.10">
    <property type="entry name" value="Periplasmic binding protein-like II"/>
    <property type="match status" value="2"/>
</dbReference>
<protein>
    <submittedName>
        <fullName evidence="1">ABC-type amino acid transport substrate-binding protein</fullName>
    </submittedName>
</protein>
<reference evidence="2" key="1">
    <citation type="submission" date="2017-04" db="EMBL/GenBank/DDBJ databases">
        <authorList>
            <person name="Varghese N."/>
            <person name="Submissions S."/>
        </authorList>
    </citation>
    <scope>NUCLEOTIDE SEQUENCE [LARGE SCALE GENOMIC DNA]</scope>
    <source>
        <strain evidence="2">RKEM611</strain>
    </source>
</reference>
<sequence length="251" mass="28638">MCHGFLAFLFSFAFFQAKLQGSEKTFHVVVASSDDGFPPFSIASGKSVTGGIIKDLFDSLLEARGLNFKPIIMAEKRLHRELKAGRIEGALTTEQWVKKPDGYFFTAPIIRVRDVIFAHKGLNLDNFTLASLKGKKLGVVRGYTYHQRVEDLFRGKQVQRIDAKSEQHLIKLISLKRINYALVTERVGWWIAEATQLAPKIHSSKNDFGNFDYKLLYHGKYRDELKGFDQEIKELGKSALQEVLSRYRHTP</sequence>